<name>A0A8J2T4T1_ZYGB2</name>
<dbReference type="InterPro" id="IPR009053">
    <property type="entry name" value="Prefoldin"/>
</dbReference>
<reference evidence="5" key="1">
    <citation type="journal article" date="2013" name="Genome Announc.">
        <title>Genome sequence of the food spoilage yeast Zygosaccharomyces bailii CLIB 213(T).</title>
        <authorList>
            <person name="Galeote V."/>
            <person name="Bigey F."/>
            <person name="Devillers H."/>
            <person name="Neuveglise C."/>
            <person name="Dequin S."/>
        </authorList>
    </citation>
    <scope>NUCLEOTIDE SEQUENCE [LARGE SCALE GENOMIC DNA]</scope>
    <source>
        <strain evidence="5">CLIB 213 / ATCC 58445 / CBS 680 / CCRC 21525 / NBRC 1098 / NCYC 1416 / NRRL Y-2227</strain>
    </source>
</reference>
<evidence type="ECO:0000256" key="1">
    <source>
        <dbReference type="ARBA" id="ARBA00008045"/>
    </source>
</evidence>
<evidence type="ECO:0000256" key="3">
    <source>
        <dbReference type="SAM" id="Coils"/>
    </source>
</evidence>
<comment type="similarity">
    <text evidence="1">Belongs to the prefoldin subunit beta family.</text>
</comment>
<evidence type="ECO:0000256" key="2">
    <source>
        <dbReference type="ARBA" id="ARBA00023186"/>
    </source>
</evidence>
<gene>
    <name evidence="4" type="ORF">BN860_01354g</name>
</gene>
<dbReference type="AlphaFoldDB" id="A0A8J2T4T1"/>
<dbReference type="Gene3D" id="1.10.287.370">
    <property type="match status" value="1"/>
</dbReference>
<feature type="coiled-coil region" evidence="3">
    <location>
        <begin position="6"/>
        <end position="33"/>
    </location>
</feature>
<keyword evidence="5" id="KW-1185">Reference proteome</keyword>
<dbReference type="EMBL" id="HG316455">
    <property type="protein sequence ID" value="CDF88059.1"/>
    <property type="molecule type" value="Genomic_DNA"/>
</dbReference>
<dbReference type="SUPFAM" id="SSF46579">
    <property type="entry name" value="Prefoldin"/>
    <property type="match status" value="1"/>
</dbReference>
<dbReference type="GO" id="GO:0016272">
    <property type="term" value="C:prefoldin complex"/>
    <property type="evidence" value="ECO:0007669"/>
    <property type="project" value="InterPro"/>
</dbReference>
<dbReference type="GO" id="GO:0044183">
    <property type="term" value="F:protein folding chaperone"/>
    <property type="evidence" value="ECO:0007669"/>
    <property type="project" value="TreeGrafter"/>
</dbReference>
<dbReference type="OrthoDB" id="2015447at2759"/>
<dbReference type="GO" id="GO:0005737">
    <property type="term" value="C:cytoplasm"/>
    <property type="evidence" value="ECO:0007669"/>
    <property type="project" value="TreeGrafter"/>
</dbReference>
<evidence type="ECO:0000313" key="4">
    <source>
        <dbReference type="EMBL" id="CDF88059.1"/>
    </source>
</evidence>
<proteinExistence type="inferred from homology"/>
<accession>A0A8J2T4T1</accession>
<dbReference type="GO" id="GO:0051082">
    <property type="term" value="F:unfolded protein binding"/>
    <property type="evidence" value="ECO:0007669"/>
    <property type="project" value="InterPro"/>
</dbReference>
<dbReference type="Pfam" id="PF01920">
    <property type="entry name" value="Prefoldin_2"/>
    <property type="match status" value="1"/>
</dbReference>
<dbReference type="InterPro" id="IPR002777">
    <property type="entry name" value="PFD_beta-like"/>
</dbReference>
<protein>
    <submittedName>
        <fullName evidence="4">BN860_01354g1_1</fullName>
    </submittedName>
</protein>
<sequence>MSNQLAQELATNLRASKTQLNTVNQQLAHLERQEQLAKVTTQELESYPADRVWRGCGKAFVLQDKSKYIDDLSHDVGVVKEQTKALRIKKNYLETTIDKIVQNLKAMMGNH</sequence>
<organism evidence="4 5">
    <name type="scientific">Zygosaccharomyces bailii (strain CLIB 213 / ATCC 58445 / CBS 680 / BCRC 21525 / NBRC 1098 / NCYC 1416 / NRRL Y-2227)</name>
    <dbReference type="NCBI Taxonomy" id="1333698"/>
    <lineage>
        <taxon>Eukaryota</taxon>
        <taxon>Fungi</taxon>
        <taxon>Dikarya</taxon>
        <taxon>Ascomycota</taxon>
        <taxon>Saccharomycotina</taxon>
        <taxon>Saccharomycetes</taxon>
        <taxon>Saccharomycetales</taxon>
        <taxon>Saccharomycetaceae</taxon>
        <taxon>Zygosaccharomyces</taxon>
    </lineage>
</organism>
<keyword evidence="2" id="KW-0143">Chaperone</keyword>
<dbReference type="PANTHER" id="PTHR20903">
    <property type="entry name" value="PREFOLDIN SUBUNIT 1-RELATED"/>
    <property type="match status" value="1"/>
</dbReference>
<evidence type="ECO:0000313" key="5">
    <source>
        <dbReference type="Proteomes" id="UP000019375"/>
    </source>
</evidence>
<dbReference type="PANTHER" id="PTHR20903:SF0">
    <property type="entry name" value="PREFOLDIN SUBUNIT 1"/>
    <property type="match status" value="1"/>
</dbReference>
<dbReference type="Proteomes" id="UP000019375">
    <property type="component" value="Unassembled WGS sequence"/>
</dbReference>
<keyword evidence="3" id="KW-0175">Coiled coil</keyword>